<accession>A0A061SJI1</accession>
<dbReference type="EMBL" id="GBEZ01002155">
    <property type="protein sequence ID" value="JAC82876.1"/>
    <property type="molecule type" value="Transcribed_RNA"/>
</dbReference>
<sequence>MLNTYLVRRCLRSAQNLEPTSGIWLADVRRSRPNTTVLLSPRGLCFRDPTASFMG</sequence>
<evidence type="ECO:0000313" key="1">
    <source>
        <dbReference type="EMBL" id="JAC82876.1"/>
    </source>
</evidence>
<organism evidence="1">
    <name type="scientific">Tetraselmis sp. GSL018</name>
    <dbReference type="NCBI Taxonomy" id="582737"/>
    <lineage>
        <taxon>Eukaryota</taxon>
        <taxon>Viridiplantae</taxon>
        <taxon>Chlorophyta</taxon>
        <taxon>core chlorophytes</taxon>
        <taxon>Chlorodendrophyceae</taxon>
        <taxon>Chlorodendrales</taxon>
        <taxon>Chlorodendraceae</taxon>
        <taxon>Tetraselmis</taxon>
    </lineage>
</organism>
<name>A0A061SJI1_9CHLO</name>
<reference evidence="1" key="1">
    <citation type="submission" date="2014-05" db="EMBL/GenBank/DDBJ databases">
        <title>The transcriptome of the halophilic microalga Tetraselmis sp. GSL018 isolated from the Great Salt Lake, Utah.</title>
        <authorList>
            <person name="Jinkerson R.E."/>
            <person name="D'Adamo S."/>
            <person name="Posewitz M.C."/>
        </authorList>
    </citation>
    <scope>NUCLEOTIDE SEQUENCE</scope>
    <source>
        <strain evidence="1">GSL018</strain>
    </source>
</reference>
<gene>
    <name evidence="1" type="ORF">TSPGSL018_4678</name>
</gene>
<protein>
    <submittedName>
        <fullName evidence="1">Uncharacterized protein</fullName>
    </submittedName>
</protein>
<proteinExistence type="predicted"/>
<dbReference type="AlphaFoldDB" id="A0A061SJI1"/>